<evidence type="ECO:0000313" key="3">
    <source>
        <dbReference type="Proteomes" id="UP000784294"/>
    </source>
</evidence>
<sequence length="69" mass="7339">MPGRQTETAVTGVAGFTRIIEAAPPGWATTCRAPALAFIEEPIEWPSVTPDSETTEAVAPATRRTVGNW</sequence>
<dbReference type="Proteomes" id="UP000784294">
    <property type="component" value="Unassembled WGS sequence"/>
</dbReference>
<protein>
    <submittedName>
        <fullName evidence="2">Uncharacterized protein</fullName>
    </submittedName>
</protein>
<proteinExistence type="predicted"/>
<gene>
    <name evidence="2" type="ORF">PXEA_LOCUS17829</name>
</gene>
<evidence type="ECO:0000256" key="1">
    <source>
        <dbReference type="SAM" id="MobiDB-lite"/>
    </source>
</evidence>
<keyword evidence="3" id="KW-1185">Reference proteome</keyword>
<name>A0A448WZY0_9PLAT</name>
<organism evidence="2 3">
    <name type="scientific">Protopolystoma xenopodis</name>
    <dbReference type="NCBI Taxonomy" id="117903"/>
    <lineage>
        <taxon>Eukaryota</taxon>
        <taxon>Metazoa</taxon>
        <taxon>Spiralia</taxon>
        <taxon>Lophotrochozoa</taxon>
        <taxon>Platyhelminthes</taxon>
        <taxon>Monogenea</taxon>
        <taxon>Polyopisthocotylea</taxon>
        <taxon>Polystomatidea</taxon>
        <taxon>Polystomatidae</taxon>
        <taxon>Protopolystoma</taxon>
    </lineage>
</organism>
<reference evidence="2" key="1">
    <citation type="submission" date="2018-11" db="EMBL/GenBank/DDBJ databases">
        <authorList>
            <consortium name="Pathogen Informatics"/>
        </authorList>
    </citation>
    <scope>NUCLEOTIDE SEQUENCE</scope>
</reference>
<dbReference type="EMBL" id="CAAALY010067519">
    <property type="protein sequence ID" value="VEL24389.1"/>
    <property type="molecule type" value="Genomic_DNA"/>
</dbReference>
<dbReference type="AlphaFoldDB" id="A0A448WZY0"/>
<comment type="caution">
    <text evidence="2">The sequence shown here is derived from an EMBL/GenBank/DDBJ whole genome shotgun (WGS) entry which is preliminary data.</text>
</comment>
<feature type="region of interest" description="Disordered" evidence="1">
    <location>
        <begin position="47"/>
        <end position="69"/>
    </location>
</feature>
<evidence type="ECO:0000313" key="2">
    <source>
        <dbReference type="EMBL" id="VEL24389.1"/>
    </source>
</evidence>
<accession>A0A448WZY0</accession>